<reference evidence="1" key="1">
    <citation type="submission" date="2022-04" db="EMBL/GenBank/DDBJ databases">
        <title>Mucilaginibacter sp. RS28 isolated from freshwater.</title>
        <authorList>
            <person name="Ko S.-R."/>
        </authorList>
    </citation>
    <scope>NUCLEOTIDE SEQUENCE</scope>
    <source>
        <strain evidence="1">RS28</strain>
    </source>
</reference>
<sequence length="219" mass="24559">MRRFVHAVLIAALSTAIIGCKKDKDLVNPKIKEVAATYLPQTTGSWWKYAINYPRTDTVTVTMTPDKQTMQGKIYFIAQMASKYFPSIPVYYAVNGHDYNQISNVPGYGDFNFSFLNDTAKVGYQWTVPAGDNAINGRKVVMTTTIVEKDISKTIDSKTYEHVIHTTGVLQYTTTSSSNITWATYDFYVARGIGIIEVDASLQGKPTYMRLVDYAIKVD</sequence>
<dbReference type="EMBL" id="JALJEJ010000001">
    <property type="protein sequence ID" value="MCJ8208456.1"/>
    <property type="molecule type" value="Genomic_DNA"/>
</dbReference>
<proteinExistence type="predicted"/>
<accession>A0A9X2B7L2</accession>
<dbReference type="RefSeq" id="WP_245128286.1">
    <property type="nucleotide sequence ID" value="NZ_JALJEJ010000001.1"/>
</dbReference>
<evidence type="ECO:0000313" key="1">
    <source>
        <dbReference type="EMBL" id="MCJ8208456.1"/>
    </source>
</evidence>
<comment type="caution">
    <text evidence="1">The sequence shown here is derived from an EMBL/GenBank/DDBJ whole genome shotgun (WGS) entry which is preliminary data.</text>
</comment>
<name>A0A9X2B7L2_9SPHI</name>
<keyword evidence="2" id="KW-1185">Reference proteome</keyword>
<dbReference type="Proteomes" id="UP001139450">
    <property type="component" value="Unassembled WGS sequence"/>
</dbReference>
<dbReference type="PROSITE" id="PS51257">
    <property type="entry name" value="PROKAR_LIPOPROTEIN"/>
    <property type="match status" value="1"/>
</dbReference>
<gene>
    <name evidence="1" type="ORF">MUY27_01965</name>
</gene>
<evidence type="ECO:0000313" key="2">
    <source>
        <dbReference type="Proteomes" id="UP001139450"/>
    </source>
</evidence>
<organism evidence="1 2">
    <name type="scientific">Mucilaginibacter straminoryzae</name>
    <dbReference type="NCBI Taxonomy" id="2932774"/>
    <lineage>
        <taxon>Bacteria</taxon>
        <taxon>Pseudomonadati</taxon>
        <taxon>Bacteroidota</taxon>
        <taxon>Sphingobacteriia</taxon>
        <taxon>Sphingobacteriales</taxon>
        <taxon>Sphingobacteriaceae</taxon>
        <taxon>Mucilaginibacter</taxon>
    </lineage>
</organism>
<dbReference type="AlphaFoldDB" id="A0A9X2B7L2"/>
<protein>
    <submittedName>
        <fullName evidence="1">Uncharacterized protein</fullName>
    </submittedName>
</protein>